<keyword evidence="1" id="KW-0175">Coiled coil</keyword>
<dbReference type="SUPFAM" id="SSF81383">
    <property type="entry name" value="F-box domain"/>
    <property type="match status" value="1"/>
</dbReference>
<evidence type="ECO:0000313" key="4">
    <source>
        <dbReference type="Proteomes" id="UP000279236"/>
    </source>
</evidence>
<evidence type="ECO:0008006" key="5">
    <source>
        <dbReference type="Google" id="ProtNLM"/>
    </source>
</evidence>
<comment type="caution">
    <text evidence="3">The sequence shown here is derived from an EMBL/GenBank/DDBJ whole genome shotgun (WGS) entry which is preliminary data.</text>
</comment>
<organism evidence="3 4">
    <name type="scientific">Apiotrichum porosum</name>
    <dbReference type="NCBI Taxonomy" id="105984"/>
    <lineage>
        <taxon>Eukaryota</taxon>
        <taxon>Fungi</taxon>
        <taxon>Dikarya</taxon>
        <taxon>Basidiomycota</taxon>
        <taxon>Agaricomycotina</taxon>
        <taxon>Tremellomycetes</taxon>
        <taxon>Trichosporonales</taxon>
        <taxon>Trichosporonaceae</taxon>
        <taxon>Apiotrichum</taxon>
    </lineage>
</organism>
<proteinExistence type="predicted"/>
<dbReference type="EMBL" id="RSCE01000010">
    <property type="protein sequence ID" value="RSH79274.1"/>
    <property type="molecule type" value="Genomic_DNA"/>
</dbReference>
<evidence type="ECO:0000256" key="2">
    <source>
        <dbReference type="SAM" id="MobiDB-lite"/>
    </source>
</evidence>
<evidence type="ECO:0000313" key="3">
    <source>
        <dbReference type="EMBL" id="RSH79274.1"/>
    </source>
</evidence>
<feature type="region of interest" description="Disordered" evidence="2">
    <location>
        <begin position="1"/>
        <end position="32"/>
    </location>
</feature>
<dbReference type="AlphaFoldDB" id="A0A427XKI3"/>
<sequence>MKRKRENEPNKQPVKKAKSKGKGKKVKADTPPPVTLNHDVLFEILPLLSNDTLLSVRAVSREFRQRADDLLARHIVIRRVHRVGRSVGEEVAQTKTIAITTPTTCLPTFQKRSYPVSKARLSIPKADTSAKPRGYPLKNIKRKGIFTHNVGKNKPGWSAPFCSTKEQFTKLENMRLRLQKLEEKIWISARKDREDTYDAHLKDYADNEEHIRRTLAKVRTVDLVGRTIDESGIAPFLTNLHYVRLVFDPKDYGYNVSRDEWRGNNPHVPLAAPTYVFTNDHIHLSPPVETHRAIVQVLYNGGFVNFKTMSHMKTITKLVFVFVESTTAVSSIFYGNKAAAIRQLAHYLAKRFGPPNVYEEADWMLSSLPTDRDATSSTLSVTDPDSIKTLLIANTMTAPAMRSTSTTSQERKNATKCINNIRFQTMDEWRSRVGEEEYHLATEPIKA</sequence>
<evidence type="ECO:0000256" key="1">
    <source>
        <dbReference type="SAM" id="Coils"/>
    </source>
</evidence>
<protein>
    <recommendedName>
        <fullName evidence="5">F-box domain-containing protein</fullName>
    </recommendedName>
</protein>
<feature type="coiled-coil region" evidence="1">
    <location>
        <begin position="164"/>
        <end position="191"/>
    </location>
</feature>
<gene>
    <name evidence="3" type="ORF">EHS24_001314</name>
</gene>
<dbReference type="InterPro" id="IPR036047">
    <property type="entry name" value="F-box-like_dom_sf"/>
</dbReference>
<dbReference type="GeneID" id="39585857"/>
<reference evidence="3 4" key="1">
    <citation type="submission" date="2018-11" db="EMBL/GenBank/DDBJ databases">
        <title>Genome sequence of Apiotrichum porosum DSM 27194.</title>
        <authorList>
            <person name="Aliyu H."/>
            <person name="Gorte O."/>
            <person name="Ochsenreither K."/>
        </authorList>
    </citation>
    <scope>NUCLEOTIDE SEQUENCE [LARGE SCALE GENOMIC DNA]</scope>
    <source>
        <strain evidence="3 4">DSM 27194</strain>
    </source>
</reference>
<accession>A0A427XKI3</accession>
<dbReference type="RefSeq" id="XP_028474421.1">
    <property type="nucleotide sequence ID" value="XM_028617114.1"/>
</dbReference>
<feature type="compositionally biased region" description="Basic residues" evidence="2">
    <location>
        <begin position="13"/>
        <end position="25"/>
    </location>
</feature>
<dbReference type="Proteomes" id="UP000279236">
    <property type="component" value="Unassembled WGS sequence"/>
</dbReference>
<name>A0A427XKI3_9TREE</name>
<keyword evidence="4" id="KW-1185">Reference proteome</keyword>